<keyword evidence="1" id="KW-0812">Transmembrane</keyword>
<keyword evidence="1" id="KW-0472">Membrane</keyword>
<feature type="transmembrane region" description="Helical" evidence="1">
    <location>
        <begin position="63"/>
        <end position="84"/>
    </location>
</feature>
<feature type="transmembrane region" description="Helical" evidence="1">
    <location>
        <begin position="36"/>
        <end position="57"/>
    </location>
</feature>
<keyword evidence="1" id="KW-1133">Transmembrane helix</keyword>
<protein>
    <submittedName>
        <fullName evidence="2">Uncharacterized protein</fullName>
    </submittedName>
</protein>
<gene>
    <name evidence="2" type="ORF">MNBD_GAMMA05-1824</name>
</gene>
<organism evidence="2">
    <name type="scientific">hydrothermal vent metagenome</name>
    <dbReference type="NCBI Taxonomy" id="652676"/>
    <lineage>
        <taxon>unclassified sequences</taxon>
        <taxon>metagenomes</taxon>
        <taxon>ecological metagenomes</taxon>
    </lineage>
</organism>
<dbReference type="AlphaFoldDB" id="A0A3B0XE16"/>
<sequence>METYNNKRLTNIKNDFERGVFTVVYNSPKQKYHRSVAILILVIKHCLRGLIFSWPLYLLALAAYSIPAGSVWLVLLLLLPAMLVSWKILNRGIKEDYENQIQGYLIRTGYIGRMVFYGKI</sequence>
<evidence type="ECO:0000256" key="1">
    <source>
        <dbReference type="SAM" id="Phobius"/>
    </source>
</evidence>
<accession>A0A3B0XE16</accession>
<proteinExistence type="predicted"/>
<reference evidence="2" key="1">
    <citation type="submission" date="2018-06" db="EMBL/GenBank/DDBJ databases">
        <authorList>
            <person name="Zhirakovskaya E."/>
        </authorList>
    </citation>
    <scope>NUCLEOTIDE SEQUENCE</scope>
</reference>
<name>A0A3B0XE16_9ZZZZ</name>
<dbReference type="EMBL" id="UOFE01000044">
    <property type="protein sequence ID" value="VAW54856.1"/>
    <property type="molecule type" value="Genomic_DNA"/>
</dbReference>
<evidence type="ECO:0000313" key="2">
    <source>
        <dbReference type="EMBL" id="VAW54856.1"/>
    </source>
</evidence>